<evidence type="ECO:0000313" key="8">
    <source>
        <dbReference type="EMBL" id="EXU73957.1"/>
    </source>
</evidence>
<dbReference type="Proteomes" id="UP000019918">
    <property type="component" value="Unassembled WGS sequence"/>
</dbReference>
<evidence type="ECO:0000256" key="4">
    <source>
        <dbReference type="ARBA" id="ARBA00031448"/>
    </source>
</evidence>
<dbReference type="Pfam" id="PF01915">
    <property type="entry name" value="Glyco_hydro_3_C"/>
    <property type="match status" value="1"/>
</dbReference>
<evidence type="ECO:0000256" key="2">
    <source>
        <dbReference type="ARBA" id="ARBA00022729"/>
    </source>
</evidence>
<dbReference type="InterPro" id="IPR026891">
    <property type="entry name" value="Fn3-like"/>
</dbReference>
<dbReference type="PRINTS" id="PR00133">
    <property type="entry name" value="GLHYDRLASE3"/>
</dbReference>
<dbReference type="InterPro" id="IPR036962">
    <property type="entry name" value="Glyco_hydro_3_N_sf"/>
</dbReference>
<dbReference type="STRING" id="69222.BG55_19550"/>
<dbReference type="GO" id="GO:0046556">
    <property type="term" value="F:alpha-L-arabinofuranosidase activity"/>
    <property type="evidence" value="ECO:0007669"/>
    <property type="project" value="TreeGrafter"/>
</dbReference>
<comment type="similarity">
    <text evidence="1">Belongs to the glycosyl hydrolase 3 family.</text>
</comment>
<gene>
    <name evidence="8" type="ORF">BG55_19550</name>
</gene>
<dbReference type="RefSeq" id="WP_034940629.1">
    <property type="nucleotide sequence ID" value="NZ_JFHN01000069.1"/>
</dbReference>
<dbReference type="InterPro" id="IPR013783">
    <property type="entry name" value="Ig-like_fold"/>
</dbReference>
<evidence type="ECO:0000256" key="5">
    <source>
        <dbReference type="ARBA" id="ARBA00032194"/>
    </source>
</evidence>
<name>A0A014PSW1_9GAMM</name>
<dbReference type="GO" id="GO:0009044">
    <property type="term" value="F:xylan 1,4-beta-xylosidase activity"/>
    <property type="evidence" value="ECO:0007669"/>
    <property type="project" value="InterPro"/>
</dbReference>
<dbReference type="Pfam" id="PF14310">
    <property type="entry name" value="Fn3-like"/>
    <property type="match status" value="1"/>
</dbReference>
<dbReference type="GO" id="GO:0008422">
    <property type="term" value="F:beta-glucosidase activity"/>
    <property type="evidence" value="ECO:0007669"/>
    <property type="project" value="UniProtKB-ARBA"/>
</dbReference>
<dbReference type="EMBL" id="JFHN01000069">
    <property type="protein sequence ID" value="EXU73957.1"/>
    <property type="molecule type" value="Genomic_DNA"/>
</dbReference>
<dbReference type="InterPro" id="IPR002772">
    <property type="entry name" value="Glyco_hydro_3_C"/>
</dbReference>
<organism evidence="8 9">
    <name type="scientific">Erwinia mallotivora</name>
    <dbReference type="NCBI Taxonomy" id="69222"/>
    <lineage>
        <taxon>Bacteria</taxon>
        <taxon>Pseudomonadati</taxon>
        <taxon>Pseudomonadota</taxon>
        <taxon>Gammaproteobacteria</taxon>
        <taxon>Enterobacterales</taxon>
        <taxon>Erwiniaceae</taxon>
        <taxon>Erwinia</taxon>
    </lineage>
</organism>
<dbReference type="PANTHER" id="PTHR42721">
    <property type="entry name" value="SUGAR HYDROLASE-RELATED"/>
    <property type="match status" value="1"/>
</dbReference>
<dbReference type="PANTHER" id="PTHR42721:SF3">
    <property type="entry name" value="BETA-D-XYLOSIDASE 5-RELATED"/>
    <property type="match status" value="1"/>
</dbReference>
<protein>
    <recommendedName>
        <fullName evidence="6">Beta-D-glucoside glucohydrolase</fullName>
    </recommendedName>
    <alternativeName>
        <fullName evidence="4">Cellobiase</fullName>
    </alternativeName>
    <alternativeName>
        <fullName evidence="5">Gentiobiase</fullName>
    </alternativeName>
</protein>
<evidence type="ECO:0000313" key="9">
    <source>
        <dbReference type="Proteomes" id="UP000019918"/>
    </source>
</evidence>
<keyword evidence="3" id="KW-0378">Hydrolase</keyword>
<evidence type="ECO:0000256" key="3">
    <source>
        <dbReference type="ARBA" id="ARBA00022801"/>
    </source>
</evidence>
<dbReference type="InterPro" id="IPR036881">
    <property type="entry name" value="Glyco_hydro_3_C_sf"/>
</dbReference>
<reference evidence="8 9" key="1">
    <citation type="submission" date="2014-02" db="EMBL/GenBank/DDBJ databases">
        <title>Draft genome of Erwinia mallotivora strain BT-MARDI, a papaya dieback pathogen.</title>
        <authorList>
            <person name="Redzuan R."/>
            <person name="Abu Bakar N."/>
            <person name="Badrun R."/>
            <person name="Mohd Raih M.F."/>
            <person name="Rozano L."/>
            <person name="Mat Amin N."/>
        </authorList>
    </citation>
    <scope>NUCLEOTIDE SEQUENCE [LARGE SCALE GENOMIC DNA]</scope>
    <source>
        <strain evidence="8 9">BT-MARDI</strain>
    </source>
</reference>
<dbReference type="SUPFAM" id="SSF52279">
    <property type="entry name" value="Beta-D-glucan exohydrolase, C-terminal domain"/>
    <property type="match status" value="1"/>
</dbReference>
<dbReference type="Gene3D" id="3.40.50.1700">
    <property type="entry name" value="Glycoside hydrolase family 3 C-terminal domain"/>
    <property type="match status" value="1"/>
</dbReference>
<dbReference type="PATRIC" id="fig|69222.5.peg.3985"/>
<dbReference type="GO" id="GO:0045493">
    <property type="term" value="P:xylan catabolic process"/>
    <property type="evidence" value="ECO:0007669"/>
    <property type="project" value="InterPro"/>
</dbReference>
<sequence>MECRYQDPTLPAGERAADLLARMTLDEKIAQMHAWWLTIGEDGTVSERSDVSDAFSHRKDASSFEERLLLGVGQITRPFGTQPVDPQQGYHALNQLQARIIASNRFGIPAMFHEECLNGLMCAGATLFPSALNMASSWHPELVKRAAHWIGEEARSIGCHQGLAPVLDVSRDVRWGRTEETYGEDPWLVGVMATRFVQGLQGEKRDLLATLKHYVAHSFSEGARNHAPVHLGFKELNDIFLLPFEMAIKQANAGSVMPAYHDIDNQPCHSDRFLLTELLRERWGFDGLIVADYGGVSLLHQHHGVTEGHAESAAAAFNAGLDIELPKDDCCRFIGEALERGLITRGKIDEIVARILKEKFRLGLFEQPFIRRDQPAFQSDEARAAAYDVAVESIILLENRNLLPLSAPDLKRVAVIGPTADDPLALLSGYSFPVHLILNETTTTASQVTTPLSALRQQLPDCQIQHAPGCYILQQRQAGTPVFPGDVGKAMSTSPVSSDTRLIAQAVDIARESQLAICFVGDLAGLFQSGTVGEGSDTGSLSLPGVQQQLLEAVVATGVPVMVVMTSGRPYSLQGLEEKVAGLMMAWQPGQEGGRAIADLLLGKRAPAGRLVLSVSDHAGAMPCFYNHKMKSSGTPVAFHFPPRYPFGYGLSWSRFAWHSPRLERKHFEMQDIITVTLTVENQGPQAGVEVVQLYVRDKVASLVRPLKELKAFARLELQVGQQADISLQLPTDMLSFTTHQHQRCVEPGDFVIMLGRSAEDILFSETITLAGENWLPGENWRMESHTIISYR</sequence>
<dbReference type="Pfam" id="PF00933">
    <property type="entry name" value="Glyco_hydro_3"/>
    <property type="match status" value="1"/>
</dbReference>
<keyword evidence="2" id="KW-0732">Signal</keyword>
<accession>A0A014PSW1</accession>
<dbReference type="InterPro" id="IPR044993">
    <property type="entry name" value="BXL"/>
</dbReference>
<feature type="domain" description="Fibronectin type III-like" evidence="7">
    <location>
        <begin position="690"/>
        <end position="759"/>
    </location>
</feature>
<dbReference type="SUPFAM" id="SSF51445">
    <property type="entry name" value="(Trans)glycosidases"/>
    <property type="match status" value="1"/>
</dbReference>
<dbReference type="AlphaFoldDB" id="A0A014PSW1"/>
<keyword evidence="9" id="KW-1185">Reference proteome</keyword>
<dbReference type="InterPro" id="IPR001764">
    <property type="entry name" value="Glyco_hydro_3_N"/>
</dbReference>
<proteinExistence type="inferred from homology"/>
<evidence type="ECO:0000256" key="1">
    <source>
        <dbReference type="ARBA" id="ARBA00005336"/>
    </source>
</evidence>
<dbReference type="InterPro" id="IPR017853">
    <property type="entry name" value="GH"/>
</dbReference>
<dbReference type="Gene3D" id="2.60.40.10">
    <property type="entry name" value="Immunoglobulins"/>
    <property type="match status" value="1"/>
</dbReference>
<dbReference type="GO" id="GO:0031222">
    <property type="term" value="P:arabinan catabolic process"/>
    <property type="evidence" value="ECO:0007669"/>
    <property type="project" value="TreeGrafter"/>
</dbReference>
<dbReference type="OrthoDB" id="9781691at2"/>
<comment type="caution">
    <text evidence="8">The sequence shown here is derived from an EMBL/GenBank/DDBJ whole genome shotgun (WGS) entry which is preliminary data.</text>
</comment>
<evidence type="ECO:0000259" key="7">
    <source>
        <dbReference type="SMART" id="SM01217"/>
    </source>
</evidence>
<dbReference type="SMART" id="SM01217">
    <property type="entry name" value="Fn3_like"/>
    <property type="match status" value="1"/>
</dbReference>
<evidence type="ECO:0000256" key="6">
    <source>
        <dbReference type="ARBA" id="ARBA00032594"/>
    </source>
</evidence>
<dbReference type="Gene3D" id="3.20.20.300">
    <property type="entry name" value="Glycoside hydrolase, family 3, N-terminal domain"/>
    <property type="match status" value="1"/>
</dbReference>
<dbReference type="FunFam" id="2.60.40.10:FF:000495">
    <property type="entry name" value="Periplasmic beta-glucosidase"/>
    <property type="match status" value="1"/>
</dbReference>